<dbReference type="EMBL" id="JAQQKX010000005">
    <property type="protein sequence ID" value="MDC7683181.1"/>
    <property type="molecule type" value="Genomic_DNA"/>
</dbReference>
<comment type="caution">
    <text evidence="1">The sequence shown here is derived from an EMBL/GenBank/DDBJ whole genome shotgun (WGS) entry which is preliminary data.</text>
</comment>
<keyword evidence="1" id="KW-0282">Flagellum</keyword>
<dbReference type="RefSeq" id="WP_272747659.1">
    <property type="nucleotide sequence ID" value="NZ_JAQQKX010000005.1"/>
</dbReference>
<accession>A0ABT5HUP8</accession>
<evidence type="ECO:0000313" key="2">
    <source>
        <dbReference type="Proteomes" id="UP001214854"/>
    </source>
</evidence>
<organism evidence="1 2">
    <name type="scientific">Asticcacaulis aquaticus</name>
    <dbReference type="NCBI Taxonomy" id="2984212"/>
    <lineage>
        <taxon>Bacteria</taxon>
        <taxon>Pseudomonadati</taxon>
        <taxon>Pseudomonadota</taxon>
        <taxon>Alphaproteobacteria</taxon>
        <taxon>Caulobacterales</taxon>
        <taxon>Caulobacteraceae</taxon>
        <taxon>Asticcacaulis</taxon>
    </lineage>
</organism>
<keyword evidence="1" id="KW-0969">Cilium</keyword>
<evidence type="ECO:0000313" key="1">
    <source>
        <dbReference type="EMBL" id="MDC7683181.1"/>
    </source>
</evidence>
<name>A0ABT5HUP8_9CAUL</name>
<protein>
    <submittedName>
        <fullName evidence="1">Flagellar assembly protein FliH</fullName>
    </submittedName>
</protein>
<proteinExistence type="predicted"/>
<reference evidence="1 2" key="1">
    <citation type="submission" date="2023-01" db="EMBL/GenBank/DDBJ databases">
        <title>Novel species of the genus Asticcacaulis isolated from rivers.</title>
        <authorList>
            <person name="Lu H."/>
        </authorList>
    </citation>
    <scope>NUCLEOTIDE SEQUENCE [LARGE SCALE GENOMIC DNA]</scope>
    <source>
        <strain evidence="1 2">BYS171W</strain>
    </source>
</reference>
<gene>
    <name evidence="1" type="ORF">PQU92_07825</name>
</gene>
<dbReference type="Proteomes" id="UP001214854">
    <property type="component" value="Unassembled WGS sequence"/>
</dbReference>
<keyword evidence="1" id="KW-0966">Cell projection</keyword>
<keyword evidence="2" id="KW-1185">Reference proteome</keyword>
<sequence length="214" mass="22831">MNSSTNPPQYKKFDFGTVYDTGGRVTATTPKEKKFYTPEEVEAIRQQAHTQGELSAMARAQMAQAQAVQALAEAAGVGLEALNGVLAQHKEECVQLALVCAQKIAAQALELFPEAPVKAALEALGEEISGAPRLVITASSPDANLQKAVREAAALTGFSGAIVFRDQPGGHRGAFEIQWPEGRAAYDPDKVFEALRGALKEVLLAEAYHKQKVG</sequence>